<dbReference type="Proteomes" id="UP000002964">
    <property type="component" value="Unassembled WGS sequence"/>
</dbReference>
<evidence type="ECO:0000256" key="1">
    <source>
        <dbReference type="ARBA" id="ARBA00004196"/>
    </source>
</evidence>
<evidence type="ECO:0000256" key="2">
    <source>
        <dbReference type="ARBA" id="ARBA00009477"/>
    </source>
</evidence>
<evidence type="ECO:0000256" key="3">
    <source>
        <dbReference type="ARBA" id="ARBA00022448"/>
    </source>
</evidence>
<dbReference type="OrthoDB" id="9806939at2"/>
<dbReference type="eggNOG" id="COG0845">
    <property type="taxonomic scope" value="Bacteria"/>
</dbReference>
<name>H8Z8A2_9GAMM</name>
<feature type="domain" description="CusB-like beta-barrel" evidence="7">
    <location>
        <begin position="198"/>
        <end position="271"/>
    </location>
</feature>
<dbReference type="Pfam" id="PF25967">
    <property type="entry name" value="RND-MFP_C"/>
    <property type="match status" value="1"/>
</dbReference>
<dbReference type="Gene3D" id="2.40.50.100">
    <property type="match status" value="1"/>
</dbReference>
<comment type="similarity">
    <text evidence="2">Belongs to the membrane fusion protein (MFP) (TC 8.A.1) family.</text>
</comment>
<reference evidence="10" key="1">
    <citation type="submission" date="2011-06" db="EMBL/GenBank/DDBJ databases">
        <authorList>
            <consortium name="US DOE Joint Genome Institute (JGI-PGF)"/>
            <person name="Lucas S."/>
            <person name="Han J."/>
            <person name="Lapidus A."/>
            <person name="Cheng J.-F."/>
            <person name="Goodwin L."/>
            <person name="Pitluck S."/>
            <person name="Peters L."/>
            <person name="Land M.L."/>
            <person name="Hauser L."/>
            <person name="Vogl K."/>
            <person name="Liu Z."/>
            <person name="Overmann J."/>
            <person name="Frigaard N.-U."/>
            <person name="Bryant D.A."/>
            <person name="Woyke T.J."/>
        </authorList>
    </citation>
    <scope>NUCLEOTIDE SEQUENCE [LARGE SCALE GENOMIC DNA]</scope>
    <source>
        <strain evidence="10">970</strain>
    </source>
</reference>
<dbReference type="SUPFAM" id="SSF111369">
    <property type="entry name" value="HlyD-like secretion proteins"/>
    <property type="match status" value="1"/>
</dbReference>
<dbReference type="InterPro" id="IPR058792">
    <property type="entry name" value="Beta-barrel_RND_2"/>
</dbReference>
<dbReference type="AlphaFoldDB" id="H8Z8A2"/>
<dbReference type="Pfam" id="PF25954">
    <property type="entry name" value="Beta-barrel_RND_2"/>
    <property type="match status" value="1"/>
</dbReference>
<dbReference type="Gene3D" id="1.10.287.470">
    <property type="entry name" value="Helix hairpin bin"/>
    <property type="match status" value="1"/>
</dbReference>
<accession>H8Z8A2</accession>
<feature type="compositionally biased region" description="Low complexity" evidence="4">
    <location>
        <begin position="376"/>
        <end position="393"/>
    </location>
</feature>
<proteinExistence type="inferred from homology"/>
<dbReference type="Pfam" id="PF25917">
    <property type="entry name" value="BSH_RND"/>
    <property type="match status" value="1"/>
</dbReference>
<dbReference type="Gene3D" id="2.40.30.170">
    <property type="match status" value="1"/>
</dbReference>
<dbReference type="InterPro" id="IPR058624">
    <property type="entry name" value="MdtA-like_HH"/>
</dbReference>
<comment type="subcellular location">
    <subcellularLocation>
        <location evidence="1">Cell envelope</location>
    </subcellularLocation>
</comment>
<dbReference type="PANTHER" id="PTHR30469:SF11">
    <property type="entry name" value="BLL4320 PROTEIN"/>
    <property type="match status" value="1"/>
</dbReference>
<dbReference type="Pfam" id="PF25876">
    <property type="entry name" value="HH_MFP_RND"/>
    <property type="match status" value="1"/>
</dbReference>
<sequence length="393" mass="41914">MLRRILLVLLVVAIVIGGLGFLKYRQIQGEIAMFSQPQPAATVAATRVEAMTWQPELHAVGSVQAVQGVMVSNQVPGQIQQILFDSGDMVEKNQALVQLDTEVDEADLAGLEAARSLAETQLGRNRRLLADRAVSQGDFDEASSRLQQTEAEVAAKRALIEKKTIRAPFAGQLGIRQVDLGQYLAAGTSIVALEALDPVYVDYALPERELAQLAVGQAVAVRVAAYPDESFPGTIQAISPAVDQATRNVQVRALLKNTDHRLRPGMFTKVATLLPKQDQVLTLPREAITFNTYGDSVFLILDGEGEQAGKLVVQRRQIQTGAVRGGRVAVMSGLKAGDRVVAAGQVKLRNGAEVQITEGDGARPKGPGEPSKKRTAAAPDADASQADSGDASQ</sequence>
<dbReference type="HOGENOM" id="CLU_018816_1_2_6"/>
<dbReference type="PANTHER" id="PTHR30469">
    <property type="entry name" value="MULTIDRUG RESISTANCE PROTEIN MDTA"/>
    <property type="match status" value="1"/>
</dbReference>
<reference evidence="9 10" key="2">
    <citation type="submission" date="2011-11" db="EMBL/GenBank/DDBJ databases">
        <authorList>
            <consortium name="US DOE Joint Genome Institute"/>
            <person name="Lucas S."/>
            <person name="Han J."/>
            <person name="Lapidus A."/>
            <person name="Cheng J.-F."/>
            <person name="Goodwin L."/>
            <person name="Pitluck S."/>
            <person name="Peters L."/>
            <person name="Ovchinnikova G."/>
            <person name="Zhang X."/>
            <person name="Detter J.C."/>
            <person name="Han C."/>
            <person name="Tapia R."/>
            <person name="Land M."/>
            <person name="Hauser L."/>
            <person name="Kyrpides N."/>
            <person name="Ivanova N."/>
            <person name="Pagani I."/>
            <person name="Vogl K."/>
            <person name="Liu Z."/>
            <person name="Overmann J."/>
            <person name="Frigaard N.-U."/>
            <person name="Bryant D."/>
            <person name="Woyke T."/>
        </authorList>
    </citation>
    <scope>NUCLEOTIDE SEQUENCE [LARGE SCALE GENOMIC DNA]</scope>
    <source>
        <strain evidence="9 10">970</strain>
    </source>
</reference>
<dbReference type="GO" id="GO:1990281">
    <property type="term" value="C:efflux pump complex"/>
    <property type="evidence" value="ECO:0007669"/>
    <property type="project" value="TreeGrafter"/>
</dbReference>
<feature type="domain" description="Multidrug resistance protein MdtA-like barrel-sandwich hybrid" evidence="6">
    <location>
        <begin position="69"/>
        <end position="189"/>
    </location>
</feature>
<feature type="domain" description="Multidrug resistance protein MdtA-like C-terminal permuted SH3" evidence="8">
    <location>
        <begin position="279"/>
        <end position="344"/>
    </location>
</feature>
<feature type="domain" description="Multidrug resistance protein MdtA-like alpha-helical hairpin" evidence="5">
    <location>
        <begin position="105"/>
        <end position="162"/>
    </location>
</feature>
<evidence type="ECO:0000259" key="5">
    <source>
        <dbReference type="Pfam" id="PF25876"/>
    </source>
</evidence>
<keyword evidence="10" id="KW-1185">Reference proteome</keyword>
<dbReference type="STRING" id="631362.Thi970DRAFT_04735"/>
<dbReference type="NCBIfam" id="TIGR01730">
    <property type="entry name" value="RND_mfp"/>
    <property type="match status" value="1"/>
</dbReference>
<organism evidence="9 10">
    <name type="scientific">Thiorhodovibrio frisius</name>
    <dbReference type="NCBI Taxonomy" id="631362"/>
    <lineage>
        <taxon>Bacteria</taxon>
        <taxon>Pseudomonadati</taxon>
        <taxon>Pseudomonadota</taxon>
        <taxon>Gammaproteobacteria</taxon>
        <taxon>Chromatiales</taxon>
        <taxon>Chromatiaceae</taxon>
        <taxon>Thiorhodovibrio</taxon>
    </lineage>
</organism>
<protein>
    <submittedName>
        <fullName evidence="9">RND family efflux transporter, MFP subunit</fullName>
    </submittedName>
</protein>
<dbReference type="InterPro" id="IPR058627">
    <property type="entry name" value="MdtA-like_C"/>
</dbReference>
<dbReference type="Gene3D" id="2.40.420.20">
    <property type="match status" value="1"/>
</dbReference>
<gene>
    <name evidence="9" type="ORF">Thi970DRAFT_04735</name>
</gene>
<dbReference type="EMBL" id="JH603170">
    <property type="protein sequence ID" value="EIC21051.1"/>
    <property type="molecule type" value="Genomic_DNA"/>
</dbReference>
<dbReference type="InterPro" id="IPR058625">
    <property type="entry name" value="MdtA-like_BSH"/>
</dbReference>
<evidence type="ECO:0000313" key="10">
    <source>
        <dbReference type="Proteomes" id="UP000002964"/>
    </source>
</evidence>
<dbReference type="InterPro" id="IPR006143">
    <property type="entry name" value="RND_pump_MFP"/>
</dbReference>
<dbReference type="FunFam" id="2.40.30.170:FF:000010">
    <property type="entry name" value="Efflux RND transporter periplasmic adaptor subunit"/>
    <property type="match status" value="1"/>
</dbReference>
<keyword evidence="3" id="KW-0813">Transport</keyword>
<evidence type="ECO:0000259" key="7">
    <source>
        <dbReference type="Pfam" id="PF25954"/>
    </source>
</evidence>
<evidence type="ECO:0000259" key="6">
    <source>
        <dbReference type="Pfam" id="PF25917"/>
    </source>
</evidence>
<feature type="region of interest" description="Disordered" evidence="4">
    <location>
        <begin position="352"/>
        <end position="393"/>
    </location>
</feature>
<evidence type="ECO:0000259" key="8">
    <source>
        <dbReference type="Pfam" id="PF25967"/>
    </source>
</evidence>
<dbReference type="GO" id="GO:0015562">
    <property type="term" value="F:efflux transmembrane transporter activity"/>
    <property type="evidence" value="ECO:0007669"/>
    <property type="project" value="TreeGrafter"/>
</dbReference>
<dbReference type="RefSeq" id="WP_009151454.1">
    <property type="nucleotide sequence ID" value="NZ_CP121471.1"/>
</dbReference>
<evidence type="ECO:0000256" key="4">
    <source>
        <dbReference type="SAM" id="MobiDB-lite"/>
    </source>
</evidence>
<evidence type="ECO:0000313" key="9">
    <source>
        <dbReference type="EMBL" id="EIC21051.1"/>
    </source>
</evidence>